<gene>
    <name evidence="2" type="ORF">HT99x_003280</name>
    <name evidence="1" type="ORF">HT99x_01063</name>
</gene>
<dbReference type="PANTHER" id="PTHR36154">
    <property type="entry name" value="DNA-BINDING TRANSCRIPTIONAL ACTIVATOR ALPA"/>
    <property type="match status" value="1"/>
</dbReference>
<dbReference type="EMBL" id="LKAJ02000001">
    <property type="protein sequence ID" value="MCS5710440.1"/>
    <property type="molecule type" value="Genomic_DNA"/>
</dbReference>
<dbReference type="PANTHER" id="PTHR36154:SF1">
    <property type="entry name" value="DNA-BINDING TRANSCRIPTIONAL ACTIVATOR ALPA"/>
    <property type="match status" value="1"/>
</dbReference>
<proteinExistence type="predicted"/>
<sequence>MSNQLQSILRLPAVKQRVGLSRSNIYLKISQGSFPHPISLGSRAVGWLNTDIEAWIQIQIKESKSQYKK</sequence>
<dbReference type="InterPro" id="IPR010260">
    <property type="entry name" value="AlpA"/>
</dbReference>
<dbReference type="InterPro" id="IPR052931">
    <property type="entry name" value="Prophage_regulatory_activator"/>
</dbReference>
<evidence type="ECO:0000313" key="1">
    <source>
        <dbReference type="EMBL" id="KRG21869.1"/>
    </source>
</evidence>
<reference evidence="2" key="3">
    <citation type="submission" date="2021-06" db="EMBL/GenBank/DDBJ databases">
        <title>Genomic Description and Analysis of Intracellular Bacteria, Candidatus Berkiella cookevillensis and Candidatus Berkiella aquae.</title>
        <authorList>
            <person name="Kidane D.T."/>
            <person name="Mehari Y.T."/>
            <person name="Rice F.C."/>
            <person name="Arivett B.A."/>
            <person name="Farone A.L."/>
            <person name="Berk S.G."/>
            <person name="Farone M.B."/>
        </authorList>
    </citation>
    <scope>NUCLEOTIDE SEQUENCE</scope>
    <source>
        <strain evidence="2">HT99</strain>
    </source>
</reference>
<reference evidence="1" key="1">
    <citation type="submission" date="2015-09" db="EMBL/GenBank/DDBJ databases">
        <title>Draft Genome Sequences of Two Novel Amoeba-resistant Intranuclear Bacteria, Candidatus Berkiella cookevillensis and Candidatus Berkiella aquae.</title>
        <authorList>
            <person name="Mehari Y.T."/>
            <person name="Arivett B.A."/>
            <person name="Farone A.L."/>
            <person name="Gunderson J.H."/>
            <person name="Farone M.B."/>
        </authorList>
    </citation>
    <scope>NUCLEOTIDE SEQUENCE [LARGE SCALE GENOMIC DNA]</scope>
    <source>
        <strain evidence="1">HT99</strain>
    </source>
</reference>
<evidence type="ECO:0000313" key="3">
    <source>
        <dbReference type="Proteomes" id="UP000051497"/>
    </source>
</evidence>
<dbReference type="EMBL" id="LKAJ01000003">
    <property type="protein sequence ID" value="KRG21869.1"/>
    <property type="molecule type" value="Genomic_DNA"/>
</dbReference>
<dbReference type="Gene3D" id="1.10.238.160">
    <property type="match status" value="1"/>
</dbReference>
<dbReference type="OrthoDB" id="8455288at2"/>
<name>A0A0Q9YM77_9GAMM</name>
<dbReference type="RefSeq" id="WP_075065689.1">
    <property type="nucleotide sequence ID" value="NZ_LKAJ02000001.1"/>
</dbReference>
<dbReference type="AlphaFoldDB" id="A0A0Q9YM77"/>
<reference evidence="2" key="2">
    <citation type="journal article" date="2016" name="Genome Announc.">
        <title>Draft Genome Sequences of Two Novel Amoeba-Resistant Intranuclear Bacteria, 'Candidatus Berkiella cookevillensis' and 'Candidatus Berkiella aquae'.</title>
        <authorList>
            <person name="Mehari Y.T."/>
            <person name="Arivett B.A."/>
            <person name="Farone A.L."/>
            <person name="Gunderson J.H."/>
            <person name="Farone M.B."/>
        </authorList>
    </citation>
    <scope>NUCLEOTIDE SEQUENCE</scope>
    <source>
        <strain evidence="2">HT99</strain>
    </source>
</reference>
<evidence type="ECO:0000313" key="2">
    <source>
        <dbReference type="EMBL" id="MCS5710440.1"/>
    </source>
</evidence>
<comment type="caution">
    <text evidence="1">The sequence shown here is derived from an EMBL/GenBank/DDBJ whole genome shotgun (WGS) entry which is preliminary data.</text>
</comment>
<accession>A0A0Q9YM77</accession>
<dbReference type="Proteomes" id="UP000051497">
    <property type="component" value="Unassembled WGS sequence"/>
</dbReference>
<keyword evidence="3" id="KW-1185">Reference proteome</keyword>
<protein>
    <submittedName>
        <fullName evidence="2">AlpA family transcriptional regulator</fullName>
    </submittedName>
    <submittedName>
        <fullName evidence="1">Prophage CP4-57 regulatory protein (AlpA)</fullName>
    </submittedName>
</protein>
<dbReference type="STRING" id="295108.HT99x_01063"/>
<organism evidence="1">
    <name type="scientific">Candidatus Berkiella aquae</name>
    <dbReference type="NCBI Taxonomy" id="295108"/>
    <lineage>
        <taxon>Bacteria</taxon>
        <taxon>Pseudomonadati</taxon>
        <taxon>Pseudomonadota</taxon>
        <taxon>Gammaproteobacteria</taxon>
        <taxon>Candidatus Berkiellales</taxon>
        <taxon>Candidatus Berkiellaceae</taxon>
        <taxon>Candidatus Berkiella</taxon>
    </lineage>
</organism>
<dbReference type="Pfam" id="PF05930">
    <property type="entry name" value="Phage_AlpA"/>
    <property type="match status" value="1"/>
</dbReference>